<dbReference type="AlphaFoldDB" id="A0AAW0TYZ4"/>
<name>A0AAW0TYZ4_SCYPA</name>
<feature type="compositionally biased region" description="Basic and acidic residues" evidence="1">
    <location>
        <begin position="284"/>
        <end position="294"/>
    </location>
</feature>
<feature type="region of interest" description="Disordered" evidence="1">
    <location>
        <begin position="126"/>
        <end position="162"/>
    </location>
</feature>
<keyword evidence="3" id="KW-1185">Reference proteome</keyword>
<dbReference type="EMBL" id="JARAKH010000021">
    <property type="protein sequence ID" value="KAK8392984.1"/>
    <property type="molecule type" value="Genomic_DNA"/>
</dbReference>
<evidence type="ECO:0000313" key="2">
    <source>
        <dbReference type="EMBL" id="KAK8392984.1"/>
    </source>
</evidence>
<feature type="compositionally biased region" description="Acidic residues" evidence="1">
    <location>
        <begin position="250"/>
        <end position="276"/>
    </location>
</feature>
<dbReference type="Proteomes" id="UP001487740">
    <property type="component" value="Unassembled WGS sequence"/>
</dbReference>
<feature type="compositionally biased region" description="Low complexity" evidence="1">
    <location>
        <begin position="132"/>
        <end position="142"/>
    </location>
</feature>
<gene>
    <name evidence="2" type="ORF">O3P69_013192</name>
</gene>
<protein>
    <submittedName>
        <fullName evidence="2">Uncharacterized protein</fullName>
    </submittedName>
</protein>
<evidence type="ECO:0000256" key="1">
    <source>
        <dbReference type="SAM" id="MobiDB-lite"/>
    </source>
</evidence>
<accession>A0AAW0TYZ4</accession>
<feature type="region of interest" description="Disordered" evidence="1">
    <location>
        <begin position="249"/>
        <end position="305"/>
    </location>
</feature>
<comment type="caution">
    <text evidence="2">The sequence shown here is derived from an EMBL/GenBank/DDBJ whole genome shotgun (WGS) entry which is preliminary data.</text>
</comment>
<reference evidence="2 3" key="1">
    <citation type="submission" date="2023-03" db="EMBL/GenBank/DDBJ databases">
        <title>High-quality genome of Scylla paramamosain provides insights in environmental adaptation.</title>
        <authorList>
            <person name="Zhang L."/>
        </authorList>
    </citation>
    <scope>NUCLEOTIDE SEQUENCE [LARGE SCALE GENOMIC DNA]</scope>
    <source>
        <strain evidence="2">LZ_2023a</strain>
        <tissue evidence="2">Muscle</tissue>
    </source>
</reference>
<evidence type="ECO:0000313" key="3">
    <source>
        <dbReference type="Proteomes" id="UP001487740"/>
    </source>
</evidence>
<organism evidence="2 3">
    <name type="scientific">Scylla paramamosain</name>
    <name type="common">Mud crab</name>
    <dbReference type="NCBI Taxonomy" id="85552"/>
    <lineage>
        <taxon>Eukaryota</taxon>
        <taxon>Metazoa</taxon>
        <taxon>Ecdysozoa</taxon>
        <taxon>Arthropoda</taxon>
        <taxon>Crustacea</taxon>
        <taxon>Multicrustacea</taxon>
        <taxon>Malacostraca</taxon>
        <taxon>Eumalacostraca</taxon>
        <taxon>Eucarida</taxon>
        <taxon>Decapoda</taxon>
        <taxon>Pleocyemata</taxon>
        <taxon>Brachyura</taxon>
        <taxon>Eubrachyura</taxon>
        <taxon>Portunoidea</taxon>
        <taxon>Portunidae</taxon>
        <taxon>Portuninae</taxon>
        <taxon>Scylla</taxon>
    </lineage>
</organism>
<proteinExistence type="predicted"/>
<sequence length="305" mass="33869">MTVRRQVGVAVTAGPCSGHHEGTTSGTKAITDVFLLSFKGLSKTEVLADRYTPVEEATEERLLGGASPNPLPLLLDFKLHTRCLSQRPLILYAEVRLLTLRCTGWVTIRLRNTFVHPDRLPLPPRLSPPAALPASRSPSIPATKETRVRSCRPSSTTKTAPTLLQRPTPRLYKFTPTRQAARIEAKRFLALNATPATPSLFGSHRRPVRAPRPRRTNCPLSALLCPGRSRTHALSANLKVYTPLKPSWLGEEEEWEEDDEKEEEEKEWKEEVEEDEAVRGKVRGKGERCGEHRPGVLLVGASGDT</sequence>
<feature type="compositionally biased region" description="Polar residues" evidence="1">
    <location>
        <begin position="152"/>
        <end position="162"/>
    </location>
</feature>